<dbReference type="InterPro" id="IPR001909">
    <property type="entry name" value="KRAB"/>
</dbReference>
<dbReference type="PROSITE" id="PS00028">
    <property type="entry name" value="ZINC_FINGER_C2H2_1"/>
    <property type="match status" value="1"/>
</dbReference>
<evidence type="ECO:0000259" key="7">
    <source>
        <dbReference type="PROSITE" id="PS50157"/>
    </source>
</evidence>
<reference evidence="9" key="1">
    <citation type="journal article" date="2021" name="Evol. Appl.">
        <title>The genome of the Pyrenean desman and the effects of bottlenecks and inbreeding on the genomic landscape of an endangered species.</title>
        <authorList>
            <person name="Escoda L."/>
            <person name="Castresana J."/>
        </authorList>
    </citation>
    <scope>NUCLEOTIDE SEQUENCE</scope>
    <source>
        <strain evidence="9">IBE-C5619</strain>
    </source>
</reference>
<dbReference type="InterPro" id="IPR036236">
    <property type="entry name" value="Znf_C2H2_sf"/>
</dbReference>
<evidence type="ECO:0000256" key="1">
    <source>
        <dbReference type="ARBA" id="ARBA00022723"/>
    </source>
</evidence>
<dbReference type="InterPro" id="IPR013087">
    <property type="entry name" value="Znf_C2H2_type"/>
</dbReference>
<feature type="region of interest" description="Disordered" evidence="6">
    <location>
        <begin position="134"/>
        <end position="163"/>
    </location>
</feature>
<dbReference type="PANTHER" id="PTHR23232:SF133">
    <property type="entry name" value="RIKEN CDNA 1700020N01 GENE"/>
    <property type="match status" value="1"/>
</dbReference>
<dbReference type="InterPro" id="IPR036051">
    <property type="entry name" value="KRAB_dom_sf"/>
</dbReference>
<evidence type="ECO:0000256" key="6">
    <source>
        <dbReference type="SAM" id="MobiDB-lite"/>
    </source>
</evidence>
<dbReference type="SMART" id="SM00349">
    <property type="entry name" value="KRAB"/>
    <property type="match status" value="1"/>
</dbReference>
<feature type="domain" description="KRAB" evidence="8">
    <location>
        <begin position="82"/>
        <end position="153"/>
    </location>
</feature>
<dbReference type="GO" id="GO:0008270">
    <property type="term" value="F:zinc ion binding"/>
    <property type="evidence" value="ECO:0007669"/>
    <property type="project" value="UniProtKB-KW"/>
</dbReference>
<evidence type="ECO:0000313" key="9">
    <source>
        <dbReference type="EMBL" id="KAG8508112.1"/>
    </source>
</evidence>
<evidence type="ECO:0000256" key="4">
    <source>
        <dbReference type="ARBA" id="ARBA00022833"/>
    </source>
</evidence>
<evidence type="ECO:0000256" key="3">
    <source>
        <dbReference type="ARBA" id="ARBA00022771"/>
    </source>
</evidence>
<dbReference type="CDD" id="cd07765">
    <property type="entry name" value="KRAB_A-box"/>
    <property type="match status" value="1"/>
</dbReference>
<dbReference type="AlphaFoldDB" id="A0A8J5ZW49"/>
<feature type="region of interest" description="Disordered" evidence="6">
    <location>
        <begin position="1"/>
        <end position="27"/>
    </location>
</feature>
<keyword evidence="3 5" id="KW-0863">Zinc-finger</keyword>
<sequence length="423" mass="46098">VRFGVTGANRPILPPPLPPRRGPSRVGPCGSPSLGLGIMEDAAGAKVGVGEVAEAEAAAAAAAHVEEEAVAGEEMDPIERLVTFDDVCLYFSREEWELLDDSQRALYCSVMLQNFVLVLSLGLPFSRRHIISQLQPQRAPREPNSEPMEPEREPGVEVIQGRSGPDCSYAVEDENTSEHGSNVSVPRIRTLIVGPCAQKDHPCDRCDLIFREILNLSAQQGLSVWEQPHSCSSCGRLFWVSAHSDYILKQQNVQTISRKEEGHASANSRLPCRDGGDNLLAISGLDQDQAIQHGETSHQSAECKETFLTGHTYYSCSDCGKVFSHKDRLVQHRKTHREEKPYECSSESGTVSNYSSSIFIKTHSKELPSKTHTVIHCVGGANLQNSLAATPASPSRVTTLDQDLVCPVDVGKPKEDTPTDLGP</sequence>
<dbReference type="OrthoDB" id="6077919at2759"/>
<protein>
    <submittedName>
        <fullName evidence="9">Zinc finger protein 671</fullName>
    </submittedName>
</protein>
<dbReference type="PROSITE" id="PS50805">
    <property type="entry name" value="KRAB"/>
    <property type="match status" value="1"/>
</dbReference>
<evidence type="ECO:0000256" key="2">
    <source>
        <dbReference type="ARBA" id="ARBA00022737"/>
    </source>
</evidence>
<dbReference type="GO" id="GO:0006355">
    <property type="term" value="P:regulation of DNA-templated transcription"/>
    <property type="evidence" value="ECO:0007669"/>
    <property type="project" value="InterPro"/>
</dbReference>
<dbReference type="PROSITE" id="PS50157">
    <property type="entry name" value="ZINC_FINGER_C2H2_2"/>
    <property type="match status" value="1"/>
</dbReference>
<dbReference type="SUPFAM" id="SSF109640">
    <property type="entry name" value="KRAB domain (Kruppel-associated box)"/>
    <property type="match status" value="1"/>
</dbReference>
<dbReference type="EMBL" id="JAGFMF010012069">
    <property type="protein sequence ID" value="KAG8508112.1"/>
    <property type="molecule type" value="Genomic_DNA"/>
</dbReference>
<evidence type="ECO:0000313" key="10">
    <source>
        <dbReference type="Proteomes" id="UP000700334"/>
    </source>
</evidence>
<feature type="compositionally biased region" description="Basic and acidic residues" evidence="6">
    <location>
        <begin position="139"/>
        <end position="155"/>
    </location>
</feature>
<keyword evidence="1" id="KW-0479">Metal-binding</keyword>
<feature type="compositionally biased region" description="Pro residues" evidence="6">
    <location>
        <begin position="12"/>
        <end position="21"/>
    </location>
</feature>
<dbReference type="SUPFAM" id="SSF57667">
    <property type="entry name" value="beta-beta-alpha zinc fingers"/>
    <property type="match status" value="2"/>
</dbReference>
<accession>A0A8J5ZW49</accession>
<keyword evidence="10" id="KW-1185">Reference proteome</keyword>
<dbReference type="Gene3D" id="6.10.140.140">
    <property type="match status" value="1"/>
</dbReference>
<evidence type="ECO:0000256" key="5">
    <source>
        <dbReference type="PROSITE-ProRule" id="PRU00042"/>
    </source>
</evidence>
<evidence type="ECO:0000259" key="8">
    <source>
        <dbReference type="PROSITE" id="PS50805"/>
    </source>
</evidence>
<feature type="domain" description="C2H2-type" evidence="7">
    <location>
        <begin position="314"/>
        <end position="341"/>
    </location>
</feature>
<proteinExistence type="predicted"/>
<dbReference type="PANTHER" id="PTHR23232">
    <property type="entry name" value="KRAB DOMAIN C2H2 ZINC FINGER"/>
    <property type="match status" value="1"/>
</dbReference>
<dbReference type="Pfam" id="PF01352">
    <property type="entry name" value="KRAB"/>
    <property type="match status" value="1"/>
</dbReference>
<comment type="caution">
    <text evidence="9">The sequence shown here is derived from an EMBL/GenBank/DDBJ whole genome shotgun (WGS) entry which is preliminary data.</text>
</comment>
<dbReference type="Gene3D" id="3.30.160.60">
    <property type="entry name" value="Classic Zinc Finger"/>
    <property type="match status" value="1"/>
</dbReference>
<feature type="non-terminal residue" evidence="9">
    <location>
        <position position="1"/>
    </location>
</feature>
<organism evidence="9 10">
    <name type="scientific">Galemys pyrenaicus</name>
    <name type="common">Iberian desman</name>
    <name type="synonym">Pyrenean desman</name>
    <dbReference type="NCBI Taxonomy" id="202257"/>
    <lineage>
        <taxon>Eukaryota</taxon>
        <taxon>Metazoa</taxon>
        <taxon>Chordata</taxon>
        <taxon>Craniata</taxon>
        <taxon>Vertebrata</taxon>
        <taxon>Euteleostomi</taxon>
        <taxon>Mammalia</taxon>
        <taxon>Eutheria</taxon>
        <taxon>Laurasiatheria</taxon>
        <taxon>Eulipotyphla</taxon>
        <taxon>Talpidae</taxon>
        <taxon>Galemys</taxon>
    </lineage>
</organism>
<dbReference type="SMART" id="SM00355">
    <property type="entry name" value="ZnF_C2H2"/>
    <property type="match status" value="1"/>
</dbReference>
<dbReference type="Proteomes" id="UP000700334">
    <property type="component" value="Unassembled WGS sequence"/>
</dbReference>
<keyword evidence="2" id="KW-0677">Repeat</keyword>
<dbReference type="FunFam" id="3.30.160.60:FF:000446">
    <property type="entry name" value="Zinc finger protein"/>
    <property type="match status" value="1"/>
</dbReference>
<name>A0A8J5ZW49_GALPY</name>
<gene>
    <name evidence="9" type="ORF">J0S82_001614</name>
</gene>
<dbReference type="InterPro" id="IPR050169">
    <property type="entry name" value="Krueppel_C2H2_ZnF"/>
</dbReference>
<keyword evidence="4" id="KW-0862">Zinc</keyword>